<organism evidence="2 3">
    <name type="scientific">Lysobacter niastensis</name>
    <dbReference type="NCBI Taxonomy" id="380629"/>
    <lineage>
        <taxon>Bacteria</taxon>
        <taxon>Pseudomonadati</taxon>
        <taxon>Pseudomonadota</taxon>
        <taxon>Gammaproteobacteria</taxon>
        <taxon>Lysobacterales</taxon>
        <taxon>Lysobacteraceae</taxon>
        <taxon>Lysobacter</taxon>
    </lineage>
</organism>
<evidence type="ECO:0000313" key="3">
    <source>
        <dbReference type="Proteomes" id="UP001429984"/>
    </source>
</evidence>
<dbReference type="Pfam" id="PF07396">
    <property type="entry name" value="Porin_O_P"/>
    <property type="match status" value="1"/>
</dbReference>
<name>A0ABS0B9B8_9GAMM</name>
<reference evidence="2 3" key="1">
    <citation type="submission" date="2020-11" db="EMBL/GenBank/DDBJ databases">
        <title>Draft Genome Sequence and Secondary Metabolite Biosynthetic Potential of the Lysobacter niastensis Type strain DSM 18481.</title>
        <authorList>
            <person name="Turrini P."/>
            <person name="Artuso I."/>
            <person name="Tescari M."/>
            <person name="Lugli G.A."/>
            <person name="Frangipani E."/>
            <person name="Ventura M."/>
            <person name="Visca P."/>
        </authorList>
    </citation>
    <scope>NUCLEOTIDE SEQUENCE [LARGE SCALE GENOMIC DNA]</scope>
    <source>
        <strain evidence="2 3">DSM 18481</strain>
    </source>
</reference>
<evidence type="ECO:0000313" key="2">
    <source>
        <dbReference type="EMBL" id="MBF6024244.1"/>
    </source>
</evidence>
<feature type="chain" id="PRO_5047485641" evidence="1">
    <location>
        <begin position="24"/>
        <end position="427"/>
    </location>
</feature>
<feature type="signal peptide" evidence="1">
    <location>
        <begin position="1"/>
        <end position="23"/>
    </location>
</feature>
<comment type="caution">
    <text evidence="2">The sequence shown here is derived from an EMBL/GenBank/DDBJ whole genome shotgun (WGS) entry which is preliminary data.</text>
</comment>
<dbReference type="InterPro" id="IPR023614">
    <property type="entry name" value="Porin_dom_sf"/>
</dbReference>
<keyword evidence="3" id="KW-1185">Reference proteome</keyword>
<dbReference type="EMBL" id="JADLZT010000005">
    <property type="protein sequence ID" value="MBF6024244.1"/>
    <property type="molecule type" value="Genomic_DNA"/>
</dbReference>
<dbReference type="InterPro" id="IPR010870">
    <property type="entry name" value="Porin_O/P"/>
</dbReference>
<dbReference type="SUPFAM" id="SSF56935">
    <property type="entry name" value="Porins"/>
    <property type="match status" value="1"/>
</dbReference>
<keyword evidence="1" id="KW-0732">Signal</keyword>
<proteinExistence type="predicted"/>
<dbReference type="Proteomes" id="UP001429984">
    <property type="component" value="Unassembled WGS sequence"/>
</dbReference>
<sequence>MKLSRSTLSVALLAALVAPAAHAEIAFDVIGGSEISFEGLVQADYNDFNNDFANLNGDAPDGKSSDNEMRRAELVLKGKGPGNIEWVLGYDAKADKWLDVNAKYKLGGNANHFFQLGQFKQPNSLEELSSTKNNDFISKSMVTNTFGIARRLGAAYRYGDNNWGVTGSFFTRELTEHPAPTPHGPGYGVRGNWAPINDKGSILHLGLSYVDYDTFQDTVRLRARPDADLAGQRLVDTGNMTNADRQKTIGGEAMWVTGPVKLQGEYMKTSVDRYNNGNALQSKDFDGDSWYVSGLWNITGETWGYKDGVPTTPLPDEPGRGMWQVGLRFDTMDLNDGTVIPGATPTAASRIDGVLGGEMDTWTLGVNWYWRSNFKFMLNYVKVDSSKYFIRTPAAPYADNPANNNVLVNRVVDDNPDILEARVQLYW</sequence>
<protein>
    <submittedName>
        <fullName evidence="2">Porin</fullName>
    </submittedName>
</protein>
<dbReference type="Gene3D" id="2.40.160.10">
    <property type="entry name" value="Porin"/>
    <property type="match status" value="1"/>
</dbReference>
<gene>
    <name evidence="2" type="ORF">IU514_09385</name>
</gene>
<accession>A0ABS0B9B8</accession>
<dbReference type="RefSeq" id="WP_194930860.1">
    <property type="nucleotide sequence ID" value="NZ_JADLZT010000005.1"/>
</dbReference>
<evidence type="ECO:0000256" key="1">
    <source>
        <dbReference type="SAM" id="SignalP"/>
    </source>
</evidence>